<gene>
    <name evidence="1" type="ORF">LTR37_010681</name>
</gene>
<keyword evidence="2" id="KW-1185">Reference proteome</keyword>
<accession>A0ACC3N4K2</accession>
<organism evidence="1 2">
    <name type="scientific">Vermiconidia calcicola</name>
    <dbReference type="NCBI Taxonomy" id="1690605"/>
    <lineage>
        <taxon>Eukaryota</taxon>
        <taxon>Fungi</taxon>
        <taxon>Dikarya</taxon>
        <taxon>Ascomycota</taxon>
        <taxon>Pezizomycotina</taxon>
        <taxon>Dothideomycetes</taxon>
        <taxon>Dothideomycetidae</taxon>
        <taxon>Mycosphaerellales</taxon>
        <taxon>Extremaceae</taxon>
        <taxon>Vermiconidia</taxon>
    </lineage>
</organism>
<reference evidence="1" key="1">
    <citation type="submission" date="2023-07" db="EMBL/GenBank/DDBJ databases">
        <title>Black Yeasts Isolated from many extreme environments.</title>
        <authorList>
            <person name="Coleine C."/>
            <person name="Stajich J.E."/>
            <person name="Selbmann L."/>
        </authorList>
    </citation>
    <scope>NUCLEOTIDE SEQUENCE</scope>
    <source>
        <strain evidence="1">CCFEE 5714</strain>
    </source>
</reference>
<evidence type="ECO:0000313" key="1">
    <source>
        <dbReference type="EMBL" id="KAK3709851.1"/>
    </source>
</evidence>
<dbReference type="EMBL" id="JAUTXU010000089">
    <property type="protein sequence ID" value="KAK3709851.1"/>
    <property type="molecule type" value="Genomic_DNA"/>
</dbReference>
<protein>
    <submittedName>
        <fullName evidence="1">Uncharacterized protein</fullName>
    </submittedName>
</protein>
<dbReference type="Proteomes" id="UP001281147">
    <property type="component" value="Unassembled WGS sequence"/>
</dbReference>
<comment type="caution">
    <text evidence="1">The sequence shown here is derived from an EMBL/GenBank/DDBJ whole genome shotgun (WGS) entry which is preliminary data.</text>
</comment>
<proteinExistence type="predicted"/>
<sequence length="378" mass="41403">MASVIVFGPTGQIGSVTARTAADQGAKVWLAMRDTNKAIPGLGEDLEKAGAFHRAQADLQQPDTVSKAVRTSGAKRAFVYLAHGSPDHMKATFEALKSAGIEFAVFLSSFTIHTDKGLRDIPASEAIPYVHAQAEANLDAVFGPDQYVAIRPGAFATNLLEQRKGIAAGQVSLYGGEFQQDNITPEDIGRVSGNVLVSGPRNRQRKVYLYGPEILSLRDSIVRIGRMLDRDVDVTALGRKEAWDKYISYGLPEFFADYMVDVLSTKGRDKGLGELFPKYEEGVNNVKLYTGRPSTSLEDWDQYANFRYSDGHAESDLPHVAPTADARAQMLEDYEKVILVTGATESLEGHLRYHLAKSDDVQTVVCLSRETRNDAGTR</sequence>
<name>A0ACC3N4K2_9PEZI</name>
<evidence type="ECO:0000313" key="2">
    <source>
        <dbReference type="Proteomes" id="UP001281147"/>
    </source>
</evidence>